<dbReference type="InterPro" id="IPR014710">
    <property type="entry name" value="RmlC-like_jellyroll"/>
</dbReference>
<dbReference type="InterPro" id="IPR011051">
    <property type="entry name" value="RmlC_Cupin_sf"/>
</dbReference>
<dbReference type="SUPFAM" id="SSF51182">
    <property type="entry name" value="RmlC-like cupins"/>
    <property type="match status" value="1"/>
</dbReference>
<evidence type="ECO:0000313" key="4">
    <source>
        <dbReference type="Proteomes" id="UP001432000"/>
    </source>
</evidence>
<keyword evidence="4" id="KW-1185">Reference proteome</keyword>
<evidence type="ECO:0000256" key="1">
    <source>
        <dbReference type="SAM" id="SignalP"/>
    </source>
</evidence>
<accession>A0ABZ2PSN2</accession>
<feature type="domain" description="Cupin type-2" evidence="2">
    <location>
        <begin position="62"/>
        <end position="130"/>
    </location>
</feature>
<keyword evidence="1" id="KW-0732">Signal</keyword>
<dbReference type="EMBL" id="CP147846">
    <property type="protein sequence ID" value="WXG70193.1"/>
    <property type="molecule type" value="Genomic_DNA"/>
</dbReference>
<dbReference type="InterPro" id="IPR013096">
    <property type="entry name" value="Cupin_2"/>
</dbReference>
<sequence>MTSIGRIGTVGLCCIAAAGLSRAIAGATPPSGVTAETLAHVSFPLIPGSADIAGTDFTARKITIAPGGTTGWHYHDGPVYAYVEQGVLTRTLHDCSQVSTPAGQVIAEEVNADHVHEGTNLGTVPVVLYAAYIEPPGKPFAEDAPAPPCAGAA</sequence>
<evidence type="ECO:0000259" key="2">
    <source>
        <dbReference type="Pfam" id="PF07883"/>
    </source>
</evidence>
<feature type="signal peptide" evidence="1">
    <location>
        <begin position="1"/>
        <end position="23"/>
    </location>
</feature>
<dbReference type="RefSeq" id="WP_338891434.1">
    <property type="nucleotide sequence ID" value="NZ_CP147846.1"/>
</dbReference>
<evidence type="ECO:0000313" key="3">
    <source>
        <dbReference type="EMBL" id="WXG70193.1"/>
    </source>
</evidence>
<protein>
    <submittedName>
        <fullName evidence="3">Cupin domain-containing protein</fullName>
    </submittedName>
</protein>
<proteinExistence type="predicted"/>
<dbReference type="Gene3D" id="2.60.120.10">
    <property type="entry name" value="Jelly Rolls"/>
    <property type="match status" value="1"/>
</dbReference>
<gene>
    <name evidence="3" type="ORF">WDS16_06640</name>
</gene>
<reference evidence="3 4" key="1">
    <citation type="submission" date="2024-03" db="EMBL/GenBank/DDBJ databases">
        <title>Natural products discovery in diverse microorganisms through a two-stage MS feature dereplication strategy.</title>
        <authorList>
            <person name="Zhang R."/>
        </authorList>
    </citation>
    <scope>NUCLEOTIDE SEQUENCE [LARGE SCALE GENOMIC DNA]</scope>
    <source>
        <strain evidence="3 4">18930</strain>
    </source>
</reference>
<dbReference type="Pfam" id="PF07883">
    <property type="entry name" value="Cupin_2"/>
    <property type="match status" value="1"/>
</dbReference>
<feature type="chain" id="PRO_5046331747" evidence="1">
    <location>
        <begin position="24"/>
        <end position="153"/>
    </location>
</feature>
<dbReference type="Proteomes" id="UP001432000">
    <property type="component" value="Chromosome"/>
</dbReference>
<name>A0ABZ2PSN2_9NOCA</name>
<organism evidence="3 4">
    <name type="scientific">Rhodococcus sovatensis</name>
    <dbReference type="NCBI Taxonomy" id="1805840"/>
    <lineage>
        <taxon>Bacteria</taxon>
        <taxon>Bacillati</taxon>
        <taxon>Actinomycetota</taxon>
        <taxon>Actinomycetes</taxon>
        <taxon>Mycobacteriales</taxon>
        <taxon>Nocardiaceae</taxon>
        <taxon>Rhodococcus</taxon>
    </lineage>
</organism>